<feature type="compositionally biased region" description="Acidic residues" evidence="2">
    <location>
        <begin position="196"/>
        <end position="210"/>
    </location>
</feature>
<evidence type="ECO:0000313" key="3">
    <source>
        <dbReference type="EMBL" id="TFK48033.1"/>
    </source>
</evidence>
<evidence type="ECO:0000256" key="2">
    <source>
        <dbReference type="SAM" id="MobiDB-lite"/>
    </source>
</evidence>
<accession>A0A5C3MSZ0</accession>
<proteinExistence type="predicted"/>
<reference evidence="3 4" key="1">
    <citation type="journal article" date="2019" name="Nat. Ecol. Evol.">
        <title>Megaphylogeny resolves global patterns of mushroom evolution.</title>
        <authorList>
            <person name="Varga T."/>
            <person name="Krizsan K."/>
            <person name="Foldi C."/>
            <person name="Dima B."/>
            <person name="Sanchez-Garcia M."/>
            <person name="Sanchez-Ramirez S."/>
            <person name="Szollosi G.J."/>
            <person name="Szarkandi J.G."/>
            <person name="Papp V."/>
            <person name="Albert L."/>
            <person name="Andreopoulos W."/>
            <person name="Angelini C."/>
            <person name="Antonin V."/>
            <person name="Barry K.W."/>
            <person name="Bougher N.L."/>
            <person name="Buchanan P."/>
            <person name="Buyck B."/>
            <person name="Bense V."/>
            <person name="Catcheside P."/>
            <person name="Chovatia M."/>
            <person name="Cooper J."/>
            <person name="Damon W."/>
            <person name="Desjardin D."/>
            <person name="Finy P."/>
            <person name="Geml J."/>
            <person name="Haridas S."/>
            <person name="Hughes K."/>
            <person name="Justo A."/>
            <person name="Karasinski D."/>
            <person name="Kautmanova I."/>
            <person name="Kiss B."/>
            <person name="Kocsube S."/>
            <person name="Kotiranta H."/>
            <person name="LaButti K.M."/>
            <person name="Lechner B.E."/>
            <person name="Liimatainen K."/>
            <person name="Lipzen A."/>
            <person name="Lukacs Z."/>
            <person name="Mihaltcheva S."/>
            <person name="Morgado L.N."/>
            <person name="Niskanen T."/>
            <person name="Noordeloos M.E."/>
            <person name="Ohm R.A."/>
            <person name="Ortiz-Santana B."/>
            <person name="Ovrebo C."/>
            <person name="Racz N."/>
            <person name="Riley R."/>
            <person name="Savchenko A."/>
            <person name="Shiryaev A."/>
            <person name="Soop K."/>
            <person name="Spirin V."/>
            <person name="Szebenyi C."/>
            <person name="Tomsovsky M."/>
            <person name="Tulloss R.E."/>
            <person name="Uehling J."/>
            <person name="Grigoriev I.V."/>
            <person name="Vagvolgyi C."/>
            <person name="Papp T."/>
            <person name="Martin F.M."/>
            <person name="Miettinen O."/>
            <person name="Hibbett D.S."/>
            <person name="Nagy L.G."/>
        </authorList>
    </citation>
    <scope>NUCLEOTIDE SEQUENCE [LARGE SCALE GENOMIC DNA]</scope>
    <source>
        <strain evidence="3 4">OMC1185</strain>
    </source>
</reference>
<evidence type="ECO:0000313" key="4">
    <source>
        <dbReference type="Proteomes" id="UP000305948"/>
    </source>
</evidence>
<feature type="region of interest" description="Disordered" evidence="2">
    <location>
        <begin position="172"/>
        <end position="210"/>
    </location>
</feature>
<evidence type="ECO:0000256" key="1">
    <source>
        <dbReference type="SAM" id="Coils"/>
    </source>
</evidence>
<name>A0A5C3MSZ0_9AGAM</name>
<dbReference type="AlphaFoldDB" id="A0A5C3MSZ0"/>
<feature type="coiled-coil region" evidence="1">
    <location>
        <begin position="135"/>
        <end position="164"/>
    </location>
</feature>
<gene>
    <name evidence="3" type="ORF">OE88DRAFT_1647414</name>
</gene>
<keyword evidence="4" id="KW-1185">Reference proteome</keyword>
<protein>
    <submittedName>
        <fullName evidence="3">Uncharacterized protein</fullName>
    </submittedName>
</protein>
<dbReference type="Proteomes" id="UP000305948">
    <property type="component" value="Unassembled WGS sequence"/>
</dbReference>
<keyword evidence="1" id="KW-0175">Coiled coil</keyword>
<sequence length="210" mass="24122">MDSFANIKKDLDRGLLRVTDPETTRVFTYSPGVLRDFWRFDKALRNSSFALPVITPGGYDQFATLFNAEPPRYKMATYDFTARVVISPGPRFPLAELLDHLADPETPSTSTKGEYSERKRKIINGMLWDTAESKQRFLEKQEQRKEERLLRKEEKKEVKRAAKRAYVAAMEVDVDPKDAVASPSRKVVQKKKKPVDDDELEGFTSDEAEK</sequence>
<organism evidence="3 4">
    <name type="scientific">Heliocybe sulcata</name>
    <dbReference type="NCBI Taxonomy" id="5364"/>
    <lineage>
        <taxon>Eukaryota</taxon>
        <taxon>Fungi</taxon>
        <taxon>Dikarya</taxon>
        <taxon>Basidiomycota</taxon>
        <taxon>Agaricomycotina</taxon>
        <taxon>Agaricomycetes</taxon>
        <taxon>Gloeophyllales</taxon>
        <taxon>Gloeophyllaceae</taxon>
        <taxon>Heliocybe</taxon>
    </lineage>
</organism>
<dbReference type="EMBL" id="ML213521">
    <property type="protein sequence ID" value="TFK48033.1"/>
    <property type="molecule type" value="Genomic_DNA"/>
</dbReference>